<evidence type="ECO:0000313" key="8">
    <source>
        <dbReference type="Proteomes" id="UP000524237"/>
    </source>
</evidence>
<keyword evidence="8" id="KW-1185">Reference proteome</keyword>
<organism evidence="7 8">
    <name type="scientific">Alpinimonas psychrophila</name>
    <dbReference type="NCBI Taxonomy" id="748908"/>
    <lineage>
        <taxon>Bacteria</taxon>
        <taxon>Bacillati</taxon>
        <taxon>Actinomycetota</taxon>
        <taxon>Actinomycetes</taxon>
        <taxon>Micrococcales</taxon>
        <taxon>Microbacteriaceae</taxon>
        <taxon>Alpinimonas</taxon>
    </lineage>
</organism>
<dbReference type="Gene3D" id="1.20.1250.20">
    <property type="entry name" value="MFS general substrate transporter like domains"/>
    <property type="match status" value="1"/>
</dbReference>
<dbReference type="InterPro" id="IPR011701">
    <property type="entry name" value="MFS"/>
</dbReference>
<reference evidence="7 8" key="1">
    <citation type="submission" date="2020-07" db="EMBL/GenBank/DDBJ databases">
        <title>Sequencing the genomes of 1000 actinobacteria strains.</title>
        <authorList>
            <person name="Klenk H.-P."/>
        </authorList>
    </citation>
    <scope>NUCLEOTIDE SEQUENCE [LARGE SCALE GENOMIC DNA]</scope>
    <source>
        <strain evidence="7 8">DSM 23737</strain>
    </source>
</reference>
<accession>A0A7W3PP35</accession>
<evidence type="ECO:0000256" key="1">
    <source>
        <dbReference type="ARBA" id="ARBA00004651"/>
    </source>
</evidence>
<evidence type="ECO:0000256" key="4">
    <source>
        <dbReference type="ARBA" id="ARBA00023136"/>
    </source>
</evidence>
<dbReference type="PANTHER" id="PTHR23523">
    <property type="match status" value="1"/>
</dbReference>
<dbReference type="Pfam" id="PF07690">
    <property type="entry name" value="MFS_1"/>
    <property type="match status" value="1"/>
</dbReference>
<dbReference type="Proteomes" id="UP000524237">
    <property type="component" value="Unassembled WGS sequence"/>
</dbReference>
<evidence type="ECO:0000256" key="3">
    <source>
        <dbReference type="ARBA" id="ARBA00022989"/>
    </source>
</evidence>
<dbReference type="InterPro" id="IPR020846">
    <property type="entry name" value="MFS_dom"/>
</dbReference>
<feature type="transmembrane region" description="Helical" evidence="5">
    <location>
        <begin position="373"/>
        <end position="391"/>
    </location>
</feature>
<feature type="transmembrane region" description="Helical" evidence="5">
    <location>
        <begin position="257"/>
        <end position="276"/>
    </location>
</feature>
<name>A0A7W3PP35_9MICO</name>
<feature type="transmembrane region" description="Helical" evidence="5">
    <location>
        <begin position="308"/>
        <end position="328"/>
    </location>
</feature>
<evidence type="ECO:0000256" key="2">
    <source>
        <dbReference type="ARBA" id="ARBA00022692"/>
    </source>
</evidence>
<keyword evidence="3 5" id="KW-1133">Transmembrane helix</keyword>
<keyword evidence="4 5" id="KW-0472">Membrane</keyword>
<protein>
    <submittedName>
        <fullName evidence="7">CP family cyanate transporter-like MFS transporter</fullName>
    </submittedName>
</protein>
<feature type="transmembrane region" description="Helical" evidence="5">
    <location>
        <begin position="283"/>
        <end position="302"/>
    </location>
</feature>
<evidence type="ECO:0000256" key="5">
    <source>
        <dbReference type="SAM" id="Phobius"/>
    </source>
</evidence>
<feature type="transmembrane region" description="Helical" evidence="5">
    <location>
        <begin position="216"/>
        <end position="237"/>
    </location>
</feature>
<feature type="transmembrane region" description="Helical" evidence="5">
    <location>
        <begin position="81"/>
        <end position="100"/>
    </location>
</feature>
<evidence type="ECO:0000259" key="6">
    <source>
        <dbReference type="PROSITE" id="PS50850"/>
    </source>
</evidence>
<dbReference type="SUPFAM" id="SSF103473">
    <property type="entry name" value="MFS general substrate transporter"/>
    <property type="match status" value="1"/>
</dbReference>
<feature type="transmembrane region" description="Helical" evidence="5">
    <location>
        <begin position="106"/>
        <end position="124"/>
    </location>
</feature>
<dbReference type="AlphaFoldDB" id="A0A7W3PP35"/>
<feature type="transmembrane region" description="Helical" evidence="5">
    <location>
        <begin position="348"/>
        <end position="367"/>
    </location>
</feature>
<dbReference type="PANTHER" id="PTHR23523:SF2">
    <property type="entry name" value="2-NITROIMIDAZOLE TRANSPORTER"/>
    <property type="match status" value="1"/>
</dbReference>
<feature type="transmembrane region" description="Helical" evidence="5">
    <location>
        <begin position="169"/>
        <end position="190"/>
    </location>
</feature>
<dbReference type="RefSeq" id="WP_182484492.1">
    <property type="nucleotide sequence ID" value="NZ_JACGWU010000002.1"/>
</dbReference>
<feature type="transmembrane region" description="Helical" evidence="5">
    <location>
        <begin position="48"/>
        <end position="74"/>
    </location>
</feature>
<dbReference type="InterPro" id="IPR036259">
    <property type="entry name" value="MFS_trans_sf"/>
</dbReference>
<evidence type="ECO:0000313" key="7">
    <source>
        <dbReference type="EMBL" id="MBA8829067.1"/>
    </source>
</evidence>
<comment type="caution">
    <text evidence="7">The sequence shown here is derived from an EMBL/GenBank/DDBJ whole genome shotgun (WGS) entry which is preliminary data.</text>
</comment>
<gene>
    <name evidence="7" type="ORF">FB555_001165</name>
</gene>
<dbReference type="GO" id="GO:0005886">
    <property type="term" value="C:plasma membrane"/>
    <property type="evidence" value="ECO:0007669"/>
    <property type="project" value="UniProtKB-SubCell"/>
</dbReference>
<dbReference type="EMBL" id="JACGWU010000002">
    <property type="protein sequence ID" value="MBA8829067.1"/>
    <property type="molecule type" value="Genomic_DNA"/>
</dbReference>
<dbReference type="GO" id="GO:0022857">
    <property type="term" value="F:transmembrane transporter activity"/>
    <property type="evidence" value="ECO:0007669"/>
    <property type="project" value="InterPro"/>
</dbReference>
<keyword evidence="2 5" id="KW-0812">Transmembrane</keyword>
<proteinExistence type="predicted"/>
<dbReference type="PROSITE" id="PS50850">
    <property type="entry name" value="MFS"/>
    <property type="match status" value="1"/>
</dbReference>
<feature type="domain" description="Major facilitator superfamily (MFS) profile" evidence="6">
    <location>
        <begin position="14"/>
        <end position="396"/>
    </location>
</feature>
<sequence>MIPGAPGRIWAGRAFAFAGIVIVAASMRTAVASVSPILALIGNDVHFTPFSVGILGMLSPVAFSVFGLAAPWFARRVGLEWALMIGVFLTGVGQILRAFSSETNAFLGWSVVALAGIGASNVLLPPLIKKYFPDRVAFMSALYVSVAVASTMFPPLLSAPLAEAINWRFSIASWAIIAFVAIIPWAALLIRRRSVDKPTLPHHTHKITRLVWKSPTSWAITLGFAIASINAYTSFAWLPMMLQERVGMTAAQTGSSLAFYVLLGLAPALFAPILVARMKNVSFLYYLSSASLLAGTTGLLLIPHTATLLWIALLGLGPLLFPVCLVLINYRTRTQEGSVALSGMAQGVGYAIGALGPLGVGLIHAATPSWTPMLLMMMATGVIAAFAGFIMRKNVMVDGTAVGSPAPLPPA</sequence>
<dbReference type="InterPro" id="IPR052524">
    <property type="entry name" value="MFS_Cyanate_Porter"/>
</dbReference>
<comment type="subcellular location">
    <subcellularLocation>
        <location evidence="1">Cell membrane</location>
        <topology evidence="1">Multi-pass membrane protein</topology>
    </subcellularLocation>
</comment>
<feature type="transmembrane region" description="Helical" evidence="5">
    <location>
        <begin position="136"/>
        <end position="157"/>
    </location>
</feature>